<name>A0A4Y5Z6L8_9GAMM</name>
<evidence type="ECO:0000313" key="2">
    <source>
        <dbReference type="EMBL" id="QDE39933.1"/>
    </source>
</evidence>
<reference evidence="2 3" key="1">
    <citation type="submission" date="2019-06" db="EMBL/GenBank/DDBJ databases">
        <title>A complete genome sequence for Luteibacter pinisoli MAH-14.</title>
        <authorList>
            <person name="Baltrus D.A."/>
        </authorList>
    </citation>
    <scope>NUCLEOTIDE SEQUENCE [LARGE SCALE GENOMIC DNA]</scope>
    <source>
        <strain evidence="2 3">MAH-14</strain>
    </source>
</reference>
<dbReference type="OrthoDB" id="5405606at2"/>
<feature type="region of interest" description="Disordered" evidence="1">
    <location>
        <begin position="1"/>
        <end position="25"/>
    </location>
</feature>
<evidence type="ECO:0000256" key="1">
    <source>
        <dbReference type="SAM" id="MobiDB-lite"/>
    </source>
</evidence>
<proteinExistence type="predicted"/>
<dbReference type="KEGG" id="lpy:FIV34_12280"/>
<dbReference type="EMBL" id="CP041046">
    <property type="protein sequence ID" value="QDE39933.1"/>
    <property type="molecule type" value="Genomic_DNA"/>
</dbReference>
<keyword evidence="3" id="KW-1185">Reference proteome</keyword>
<protein>
    <submittedName>
        <fullName evidence="2">DUF3999 domain-containing protein</fullName>
    </submittedName>
</protein>
<gene>
    <name evidence="2" type="ORF">FIV34_12280</name>
</gene>
<evidence type="ECO:0000313" key="3">
    <source>
        <dbReference type="Proteomes" id="UP000316093"/>
    </source>
</evidence>
<feature type="compositionally biased region" description="Polar residues" evidence="1">
    <location>
        <begin position="1"/>
        <end position="11"/>
    </location>
</feature>
<dbReference type="Proteomes" id="UP000316093">
    <property type="component" value="Chromosome"/>
</dbReference>
<dbReference type="Pfam" id="PF13163">
    <property type="entry name" value="DUF3999"/>
    <property type="match status" value="1"/>
</dbReference>
<sequence length="483" mass="50993">MACSARSSVTSHPHRQGRLQRMQRNPLMRRDGRIGLFVIYVAALGAVLSPARAGDDPQYAYGWPIQAPKGAGAYLVELPREAYAWAQPDAGLADVIVVDAKGREVASGPYRPAAPTSHPLTLDAPLLPVPNGSDGVAGPSIRRSTNGDIVIEPGAAPATGHVHEWLFDARSTIAPERLEFPPTQRDAKLSVDIDSSNNLQDWTSSASGASIVTLGHGEGAVDARVVKLAGMAARYYRVRTNSDDAPWEADARVTLSGSVEDAAARDQATRVWLDAASTATAASGGGVDYDYKLPAALPVSAVRVTLGEGDSVARLEAISVNSAVSGDTLGIIVVTPGQDDQRPLGVPPQRRQLIRLHSATPLRSAPKLSVGWRPDRFVFLPEGEPPYRLQVGSASARRAAWPVDDAVAALRTRNGPAWRPEAVTLGEAHPLAGAKALTSTAPFDWTRPVLWIVLLLGAALVAGMAATLLRKPPPADPGDPEAH</sequence>
<accession>A0A4Y5Z6L8</accession>
<dbReference type="AlphaFoldDB" id="A0A4Y5Z6L8"/>
<dbReference type="InterPro" id="IPR025060">
    <property type="entry name" value="DUF3999"/>
</dbReference>
<organism evidence="2 3">
    <name type="scientific">Luteibacter pinisoli</name>
    <dbReference type="NCBI Taxonomy" id="2589080"/>
    <lineage>
        <taxon>Bacteria</taxon>
        <taxon>Pseudomonadati</taxon>
        <taxon>Pseudomonadota</taxon>
        <taxon>Gammaproteobacteria</taxon>
        <taxon>Lysobacterales</taxon>
        <taxon>Rhodanobacteraceae</taxon>
        <taxon>Luteibacter</taxon>
    </lineage>
</organism>